<organism evidence="10 11">
    <name type="scientific">Lojkania enalia</name>
    <dbReference type="NCBI Taxonomy" id="147567"/>
    <lineage>
        <taxon>Eukaryota</taxon>
        <taxon>Fungi</taxon>
        <taxon>Dikarya</taxon>
        <taxon>Ascomycota</taxon>
        <taxon>Pezizomycotina</taxon>
        <taxon>Dothideomycetes</taxon>
        <taxon>Pleosporomycetidae</taxon>
        <taxon>Pleosporales</taxon>
        <taxon>Pleosporales incertae sedis</taxon>
        <taxon>Lojkania</taxon>
    </lineage>
</organism>
<dbReference type="PROSITE" id="PS01023">
    <property type="entry name" value="PTR2_2"/>
    <property type="match status" value="1"/>
</dbReference>
<evidence type="ECO:0000256" key="1">
    <source>
        <dbReference type="ARBA" id="ARBA00004141"/>
    </source>
</evidence>
<feature type="transmembrane region" description="Helical" evidence="9">
    <location>
        <begin position="492"/>
        <end position="512"/>
    </location>
</feature>
<evidence type="ECO:0000256" key="9">
    <source>
        <dbReference type="SAM" id="Phobius"/>
    </source>
</evidence>
<dbReference type="OrthoDB" id="8904098at2759"/>
<protein>
    <submittedName>
        <fullName evidence="10">PTR2-domain-containing protein</fullName>
    </submittedName>
</protein>
<feature type="transmembrane region" description="Helical" evidence="9">
    <location>
        <begin position="438"/>
        <end position="458"/>
    </location>
</feature>
<name>A0A9P4N9J1_9PLEO</name>
<dbReference type="SUPFAM" id="SSF103473">
    <property type="entry name" value="MFS general substrate transporter"/>
    <property type="match status" value="1"/>
</dbReference>
<evidence type="ECO:0000256" key="7">
    <source>
        <dbReference type="RuleBase" id="RU003755"/>
    </source>
</evidence>
<dbReference type="AlphaFoldDB" id="A0A9P4N9J1"/>
<dbReference type="FunFam" id="1.20.1250.20:FF:000085">
    <property type="entry name" value="MFS peptide transporter Ptr2"/>
    <property type="match status" value="1"/>
</dbReference>
<proteinExistence type="inferred from homology"/>
<evidence type="ECO:0000256" key="2">
    <source>
        <dbReference type="ARBA" id="ARBA00005982"/>
    </source>
</evidence>
<keyword evidence="11" id="KW-1185">Reference proteome</keyword>
<keyword evidence="3 7" id="KW-0813">Transport</keyword>
<dbReference type="InterPro" id="IPR018456">
    <property type="entry name" value="PTR2_symporter_CS"/>
</dbReference>
<feature type="transmembrane region" description="Helical" evidence="9">
    <location>
        <begin position="275"/>
        <end position="296"/>
    </location>
</feature>
<sequence length="610" mass="67627">MPPLWHSSSGEGRGDYTSVAQTEDAQLEMTAHGKGELENSEVPRIADLGHHMKPSEDTNRHSLDGNVPTPDDFATLRRIPDKLPWSAFLVAIVELCERFAYYGLSGPLQNYMANKYHDPNGLPGALGLAQSSATALSNFFQLWCYLTPIIGAIVADQYLGKYLTIKYFSIVYIIGVVVLFATSLPISIEHGSAFPGLIAAMFVIGIGTGGIKSNVSPLIAEQVRSTKPFIKTLQSGKRVIVDPEMTVQSIYMIFYMCINVGSISAIATTTLELHIGFWSAYLLPLIMFCIGFFVLVSNKEKYVIRPPQGGIMGNCFKALWIAIYNRFDLDKAKPSLQGPRRPKYMTWDDRFVEELKTTLVTCKVFLFFPLYWVTYSQMLNNFISQAGQMELHGIPNDILQNIDPITIIILIPLLDRLIYPFIRSTLHFRFGPVSRITWGFMLASLAMAYAAILQSRIYSSPPCFTSPSKCEAGKLNENGKFNPNQVHVAWQAPAYILVAISEIFASVTGLEFAYTRAPENMKSFIMSLFLLTSAGGSALGILIAPFARDPDLVWFYAGLGCTAFAAGFVFRWVFGGIDKEGGRQVESPVDEEGIEMELRKSDDDGGAREV</sequence>
<evidence type="ECO:0000313" key="11">
    <source>
        <dbReference type="Proteomes" id="UP000800093"/>
    </source>
</evidence>
<dbReference type="EMBL" id="ML986583">
    <property type="protein sequence ID" value="KAF2269114.1"/>
    <property type="molecule type" value="Genomic_DNA"/>
</dbReference>
<evidence type="ECO:0000256" key="5">
    <source>
        <dbReference type="ARBA" id="ARBA00022989"/>
    </source>
</evidence>
<dbReference type="InterPro" id="IPR000109">
    <property type="entry name" value="POT_fam"/>
</dbReference>
<evidence type="ECO:0000256" key="6">
    <source>
        <dbReference type="ARBA" id="ARBA00023136"/>
    </source>
</evidence>
<dbReference type="Gene3D" id="1.20.1250.20">
    <property type="entry name" value="MFS general substrate transporter like domains"/>
    <property type="match status" value="1"/>
</dbReference>
<dbReference type="Pfam" id="PF00854">
    <property type="entry name" value="PTR2"/>
    <property type="match status" value="1"/>
</dbReference>
<evidence type="ECO:0000256" key="8">
    <source>
        <dbReference type="SAM" id="MobiDB-lite"/>
    </source>
</evidence>
<reference evidence="11" key="1">
    <citation type="journal article" date="2020" name="Stud. Mycol.">
        <title>101 Dothideomycetes genomes: A test case for predicting lifestyles and emergence of pathogens.</title>
        <authorList>
            <person name="Haridas S."/>
            <person name="Albert R."/>
            <person name="Binder M."/>
            <person name="Bloem J."/>
            <person name="LaButti K."/>
            <person name="Salamov A."/>
            <person name="Andreopoulos B."/>
            <person name="Baker S."/>
            <person name="Barry K."/>
            <person name="Bills G."/>
            <person name="Bluhm B."/>
            <person name="Cannon C."/>
            <person name="Castanera R."/>
            <person name="Culley D."/>
            <person name="Daum C."/>
            <person name="Ezra D."/>
            <person name="Gonzalez J."/>
            <person name="Henrissat B."/>
            <person name="Kuo A."/>
            <person name="Liang C."/>
            <person name="Lipzen A."/>
            <person name="Lutzoni F."/>
            <person name="Magnuson J."/>
            <person name="Mondo S."/>
            <person name="Nolan M."/>
            <person name="Ohm R."/>
            <person name="Pangilinan J."/>
            <person name="Park H.-J."/>
            <person name="Ramirez L."/>
            <person name="Alfaro M."/>
            <person name="Sun H."/>
            <person name="Tritt A."/>
            <person name="Yoshinaga Y."/>
            <person name="Zwiers L.-H."/>
            <person name="Turgeon B."/>
            <person name="Goodwin S."/>
            <person name="Spatafora J."/>
            <person name="Crous P."/>
            <person name="Grigoriev I."/>
        </authorList>
    </citation>
    <scope>NUCLEOTIDE SEQUENCE [LARGE SCALE GENOMIC DNA]</scope>
    <source>
        <strain evidence="11">CBS 304.66</strain>
    </source>
</reference>
<comment type="similarity">
    <text evidence="2 7">Belongs to the major facilitator superfamily. Proton-dependent oligopeptide transporter (POT/PTR) (TC 2.A.17) family.</text>
</comment>
<feature type="transmembrane region" description="Helical" evidence="9">
    <location>
        <begin position="167"/>
        <end position="186"/>
    </location>
</feature>
<dbReference type="PANTHER" id="PTHR11654">
    <property type="entry name" value="OLIGOPEPTIDE TRANSPORTER-RELATED"/>
    <property type="match status" value="1"/>
</dbReference>
<dbReference type="Proteomes" id="UP000800093">
    <property type="component" value="Unassembled WGS sequence"/>
</dbReference>
<dbReference type="PROSITE" id="PS01022">
    <property type="entry name" value="PTR2_1"/>
    <property type="match status" value="1"/>
</dbReference>
<dbReference type="GO" id="GO:0005886">
    <property type="term" value="C:plasma membrane"/>
    <property type="evidence" value="ECO:0007669"/>
    <property type="project" value="UniProtKB-ARBA"/>
</dbReference>
<comment type="caution">
    <text evidence="10">The sequence shown here is derived from an EMBL/GenBank/DDBJ whole genome shotgun (WGS) entry which is preliminary data.</text>
</comment>
<keyword evidence="4 7" id="KW-0812">Transmembrane</keyword>
<comment type="subcellular location">
    <subcellularLocation>
        <location evidence="1 7">Membrane</location>
        <topology evidence="1 7">Multi-pass membrane protein</topology>
    </subcellularLocation>
</comment>
<dbReference type="InterPro" id="IPR036259">
    <property type="entry name" value="MFS_trans_sf"/>
</dbReference>
<accession>A0A9P4N9J1</accession>
<evidence type="ECO:0000256" key="4">
    <source>
        <dbReference type="ARBA" id="ARBA00022692"/>
    </source>
</evidence>
<feature type="region of interest" description="Disordered" evidence="8">
    <location>
        <begin position="584"/>
        <end position="610"/>
    </location>
</feature>
<feature type="transmembrane region" description="Helical" evidence="9">
    <location>
        <begin position="192"/>
        <end position="211"/>
    </location>
</feature>
<gene>
    <name evidence="10" type="ORF">CC78DRAFT_540166</name>
</gene>
<evidence type="ECO:0000256" key="3">
    <source>
        <dbReference type="ARBA" id="ARBA00022448"/>
    </source>
</evidence>
<feature type="transmembrane region" description="Helical" evidence="9">
    <location>
        <begin position="250"/>
        <end position="269"/>
    </location>
</feature>
<feature type="transmembrane region" description="Helical" evidence="9">
    <location>
        <begin position="135"/>
        <end position="155"/>
    </location>
</feature>
<feature type="transmembrane region" description="Helical" evidence="9">
    <location>
        <begin position="524"/>
        <end position="547"/>
    </location>
</feature>
<feature type="transmembrane region" description="Helical" evidence="9">
    <location>
        <begin position="553"/>
        <end position="574"/>
    </location>
</feature>
<dbReference type="GO" id="GO:0071916">
    <property type="term" value="F:dipeptide transmembrane transporter activity"/>
    <property type="evidence" value="ECO:0007669"/>
    <property type="project" value="UniProtKB-ARBA"/>
</dbReference>
<evidence type="ECO:0000313" key="10">
    <source>
        <dbReference type="EMBL" id="KAF2269114.1"/>
    </source>
</evidence>
<keyword evidence="5 9" id="KW-1133">Transmembrane helix</keyword>
<feature type="compositionally biased region" description="Basic and acidic residues" evidence="8">
    <location>
        <begin position="596"/>
        <end position="610"/>
    </location>
</feature>
<keyword evidence="6 9" id="KW-0472">Membrane</keyword>